<comment type="caution">
    <text evidence="1">The sequence shown here is derived from an EMBL/GenBank/DDBJ whole genome shotgun (WGS) entry which is preliminary data.</text>
</comment>
<proteinExistence type="predicted"/>
<dbReference type="EMBL" id="JANVFS010000033">
    <property type="protein sequence ID" value="KAJ4469928.1"/>
    <property type="molecule type" value="Genomic_DNA"/>
</dbReference>
<dbReference type="Proteomes" id="UP001150238">
    <property type="component" value="Unassembled WGS sequence"/>
</dbReference>
<organism evidence="1 2">
    <name type="scientific">Lentinula lateritia</name>
    <dbReference type="NCBI Taxonomy" id="40482"/>
    <lineage>
        <taxon>Eukaryota</taxon>
        <taxon>Fungi</taxon>
        <taxon>Dikarya</taxon>
        <taxon>Basidiomycota</taxon>
        <taxon>Agaricomycotina</taxon>
        <taxon>Agaricomycetes</taxon>
        <taxon>Agaricomycetidae</taxon>
        <taxon>Agaricales</taxon>
        <taxon>Marasmiineae</taxon>
        <taxon>Omphalotaceae</taxon>
        <taxon>Lentinula</taxon>
    </lineage>
</organism>
<protein>
    <submittedName>
        <fullName evidence="1">Uncharacterized protein</fullName>
    </submittedName>
</protein>
<name>A0A9W8ZZ53_9AGAR</name>
<sequence>MNYENNHRLASTSGCRIWMRLEVDVQGRKLGKADLATGGYDGQGRGNAGLSLNYLWIIYRCGSDEPIRFMSLHRSSRSCLVEGVHALRSFVFKLVHEIFEDSMKLRCEVESQRSGELIMPEARMFQSRAHILAVIELAVVVIREIKLGVGPSFPIFHSGIGDRIYDNSFTTGIPKNIFWYDIRAQSVPDVPPGWQKSVDISFTIGNYCNYDRDPRSSQLEKHWILRPVARRLPQTTFELLEHLQSSYARTVRLQWPK</sequence>
<reference evidence="1" key="1">
    <citation type="submission" date="2022-08" db="EMBL/GenBank/DDBJ databases">
        <authorList>
            <consortium name="DOE Joint Genome Institute"/>
            <person name="Min B."/>
            <person name="Riley R."/>
            <person name="Sierra-Patev S."/>
            <person name="Naranjo-Ortiz M."/>
            <person name="Looney B."/>
            <person name="Konkel Z."/>
            <person name="Slot J.C."/>
            <person name="Sakamoto Y."/>
            <person name="Steenwyk J.L."/>
            <person name="Rokas A."/>
            <person name="Carro J."/>
            <person name="Camarero S."/>
            <person name="Ferreira P."/>
            <person name="Molpeceres G."/>
            <person name="Ruiz-Duenas F.J."/>
            <person name="Serrano A."/>
            <person name="Henrissat B."/>
            <person name="Drula E."/>
            <person name="Hughes K.W."/>
            <person name="Mata J.L."/>
            <person name="Ishikawa N.K."/>
            <person name="Vargas-Isla R."/>
            <person name="Ushijima S."/>
            <person name="Smith C.A."/>
            <person name="Ahrendt S."/>
            <person name="Andreopoulos W."/>
            <person name="He G."/>
            <person name="Labutti K."/>
            <person name="Lipzen A."/>
            <person name="Ng V."/>
            <person name="Sandor L."/>
            <person name="Barry K."/>
            <person name="Martinez A.T."/>
            <person name="Xiao Y."/>
            <person name="Gibbons J.G."/>
            <person name="Terashima K."/>
            <person name="Hibbett D.S."/>
            <person name="Grigoriev I.V."/>
        </authorList>
    </citation>
    <scope>NUCLEOTIDE SEQUENCE</scope>
    <source>
        <strain evidence="1">Sp2 HRB7682 ss15</strain>
    </source>
</reference>
<evidence type="ECO:0000313" key="1">
    <source>
        <dbReference type="EMBL" id="KAJ4469928.1"/>
    </source>
</evidence>
<reference evidence="1" key="2">
    <citation type="journal article" date="2023" name="Proc. Natl. Acad. Sci. U.S.A.">
        <title>A global phylogenomic analysis of the shiitake genus Lentinula.</title>
        <authorList>
            <person name="Sierra-Patev S."/>
            <person name="Min B."/>
            <person name="Naranjo-Ortiz M."/>
            <person name="Looney B."/>
            <person name="Konkel Z."/>
            <person name="Slot J.C."/>
            <person name="Sakamoto Y."/>
            <person name="Steenwyk J.L."/>
            <person name="Rokas A."/>
            <person name="Carro J."/>
            <person name="Camarero S."/>
            <person name="Ferreira P."/>
            <person name="Molpeceres G."/>
            <person name="Ruiz-Duenas F.J."/>
            <person name="Serrano A."/>
            <person name="Henrissat B."/>
            <person name="Drula E."/>
            <person name="Hughes K.W."/>
            <person name="Mata J.L."/>
            <person name="Ishikawa N.K."/>
            <person name="Vargas-Isla R."/>
            <person name="Ushijima S."/>
            <person name="Smith C.A."/>
            <person name="Donoghue J."/>
            <person name="Ahrendt S."/>
            <person name="Andreopoulos W."/>
            <person name="He G."/>
            <person name="LaButti K."/>
            <person name="Lipzen A."/>
            <person name="Ng V."/>
            <person name="Riley R."/>
            <person name="Sandor L."/>
            <person name="Barry K."/>
            <person name="Martinez A.T."/>
            <person name="Xiao Y."/>
            <person name="Gibbons J.G."/>
            <person name="Terashima K."/>
            <person name="Grigoriev I.V."/>
            <person name="Hibbett D."/>
        </authorList>
    </citation>
    <scope>NUCLEOTIDE SEQUENCE</scope>
    <source>
        <strain evidence="1">Sp2 HRB7682 ss15</strain>
    </source>
</reference>
<evidence type="ECO:0000313" key="2">
    <source>
        <dbReference type="Proteomes" id="UP001150238"/>
    </source>
</evidence>
<accession>A0A9W8ZZ53</accession>
<dbReference type="AlphaFoldDB" id="A0A9W8ZZ53"/>
<gene>
    <name evidence="1" type="ORF">C8J55DRAFT_583455</name>
</gene>